<evidence type="ECO:0000256" key="1">
    <source>
        <dbReference type="ARBA" id="ARBA00022679"/>
    </source>
</evidence>
<evidence type="ECO:0000313" key="5">
    <source>
        <dbReference type="Proteomes" id="UP001621714"/>
    </source>
</evidence>
<accession>A0ABW8PYN4</accession>
<keyword evidence="2 4" id="KW-0418">Kinase</keyword>
<protein>
    <submittedName>
        <fullName evidence="4">D-glycero-beta-D-manno-heptose-7-phosphate kinase</fullName>
    </submittedName>
</protein>
<evidence type="ECO:0000313" key="4">
    <source>
        <dbReference type="EMBL" id="MFK7161400.1"/>
    </source>
</evidence>
<gene>
    <name evidence="4" type="primary">rfaE1</name>
    <name evidence="4" type="ORF">V6U78_10165</name>
</gene>
<dbReference type="Pfam" id="PF00294">
    <property type="entry name" value="PfkB"/>
    <property type="match status" value="1"/>
</dbReference>
<evidence type="ECO:0000256" key="2">
    <source>
        <dbReference type="ARBA" id="ARBA00022777"/>
    </source>
</evidence>
<dbReference type="EMBL" id="JBANFI010000005">
    <property type="protein sequence ID" value="MFK7161400.1"/>
    <property type="molecule type" value="Genomic_DNA"/>
</dbReference>
<feature type="domain" description="Carbohydrate kinase PfkB" evidence="3">
    <location>
        <begin position="9"/>
        <end position="299"/>
    </location>
</feature>
<evidence type="ECO:0000259" key="3">
    <source>
        <dbReference type="Pfam" id="PF00294"/>
    </source>
</evidence>
<dbReference type="Proteomes" id="UP001621714">
    <property type="component" value="Unassembled WGS sequence"/>
</dbReference>
<dbReference type="InterPro" id="IPR011611">
    <property type="entry name" value="PfkB_dom"/>
</dbReference>
<dbReference type="PANTHER" id="PTHR46969:SF1">
    <property type="entry name" value="BIFUNCTIONAL PROTEIN HLDE"/>
    <property type="match status" value="1"/>
</dbReference>
<dbReference type="PANTHER" id="PTHR46969">
    <property type="entry name" value="BIFUNCTIONAL PROTEIN HLDE"/>
    <property type="match status" value="1"/>
</dbReference>
<dbReference type="NCBIfam" id="TIGR02198">
    <property type="entry name" value="rfaE_dom_I"/>
    <property type="match status" value="1"/>
</dbReference>
<dbReference type="CDD" id="cd01172">
    <property type="entry name" value="RfaE_like"/>
    <property type="match status" value="1"/>
</dbReference>
<sequence>MDWARLAQQHLLVIGDVMLDRYWFGPTERISPEAPVPVVRVARQEDRAGGAANVAMNLAALGAQVTLIGIVGDDSEAGQLTRLLQEKGVQTHFYATRLAPTITKTRVMSRNQQLIRMDAEERHDAFASALLPLVKQQLDQVDGVIFSDYGKGALSQVQALIQLIQPLGRPMLIDPKGRDFARYQGASLLTPNLSELRAIVGPVAGDQQIEEAAQKLIEQLNLEALLVTRSEEGMSYIGADQTCLHRPAQAQEVYDVTGAGDTVIATLALALCAGLTKEMAIDLANTAAGIVVSKSGTATVTLDELRAAIG</sequence>
<dbReference type="InterPro" id="IPR029056">
    <property type="entry name" value="Ribokinase-like"/>
</dbReference>
<organism evidence="4 5">
    <name type="scientific">Marinospirillum alkalitolerans</name>
    <dbReference type="NCBI Taxonomy" id="3123374"/>
    <lineage>
        <taxon>Bacteria</taxon>
        <taxon>Pseudomonadati</taxon>
        <taxon>Pseudomonadota</taxon>
        <taxon>Gammaproteobacteria</taxon>
        <taxon>Oceanospirillales</taxon>
        <taxon>Oceanospirillaceae</taxon>
        <taxon>Marinospirillum</taxon>
    </lineage>
</organism>
<keyword evidence="1" id="KW-0808">Transferase</keyword>
<dbReference type="InterPro" id="IPR011913">
    <property type="entry name" value="RfaE_dom_I"/>
</dbReference>
<dbReference type="Gene3D" id="3.40.1190.20">
    <property type="match status" value="1"/>
</dbReference>
<proteinExistence type="predicted"/>
<dbReference type="RefSeq" id="WP_405340131.1">
    <property type="nucleotide sequence ID" value="NZ_JBANFI010000005.1"/>
</dbReference>
<dbReference type="GO" id="GO:0016301">
    <property type="term" value="F:kinase activity"/>
    <property type="evidence" value="ECO:0007669"/>
    <property type="project" value="UniProtKB-KW"/>
</dbReference>
<name>A0ABW8PYN4_9GAMM</name>
<keyword evidence="5" id="KW-1185">Reference proteome</keyword>
<dbReference type="SUPFAM" id="SSF53613">
    <property type="entry name" value="Ribokinase-like"/>
    <property type="match status" value="1"/>
</dbReference>
<dbReference type="InterPro" id="IPR002173">
    <property type="entry name" value="Carboh/pur_kinase_PfkB_CS"/>
</dbReference>
<reference evidence="4 5" key="1">
    <citation type="submission" date="2024-02" db="EMBL/GenBank/DDBJ databases">
        <title>Marinospirillum sp. MEB 164 isolated from Lonar lake sediment.</title>
        <authorList>
            <person name="Joshi A."/>
            <person name="Thite S."/>
        </authorList>
    </citation>
    <scope>NUCLEOTIDE SEQUENCE [LARGE SCALE GENOMIC DNA]</scope>
    <source>
        <strain evidence="4 5">MEB164</strain>
    </source>
</reference>
<dbReference type="PROSITE" id="PS00583">
    <property type="entry name" value="PFKB_KINASES_1"/>
    <property type="match status" value="1"/>
</dbReference>
<comment type="caution">
    <text evidence="4">The sequence shown here is derived from an EMBL/GenBank/DDBJ whole genome shotgun (WGS) entry which is preliminary data.</text>
</comment>